<feature type="compositionally biased region" description="Basic residues" evidence="5">
    <location>
        <begin position="779"/>
        <end position="796"/>
    </location>
</feature>
<dbReference type="SUPFAM" id="SSF90229">
    <property type="entry name" value="CCCH zinc finger"/>
    <property type="match status" value="1"/>
</dbReference>
<feature type="region of interest" description="Disordered" evidence="5">
    <location>
        <begin position="1"/>
        <end position="30"/>
    </location>
</feature>
<dbReference type="InterPro" id="IPR041367">
    <property type="entry name" value="Znf-CCCH_4"/>
</dbReference>
<feature type="compositionally biased region" description="Polar residues" evidence="5">
    <location>
        <begin position="958"/>
        <end position="969"/>
    </location>
</feature>
<gene>
    <name evidence="7" type="ORF">PLOB_00004427</name>
</gene>
<evidence type="ECO:0000313" key="7">
    <source>
        <dbReference type="EMBL" id="CAH3161073.1"/>
    </source>
</evidence>
<dbReference type="PANTHER" id="PTHR46582">
    <property type="entry name" value="ZINC FINGER CCCH DOMAIN-CONTAINING PROTEIN 18"/>
    <property type="match status" value="1"/>
</dbReference>
<feature type="compositionally biased region" description="Basic and acidic residues" evidence="5">
    <location>
        <begin position="467"/>
        <end position="530"/>
    </location>
</feature>
<evidence type="ECO:0000256" key="5">
    <source>
        <dbReference type="SAM" id="MobiDB-lite"/>
    </source>
</evidence>
<feature type="compositionally biased region" description="Basic and acidic residues" evidence="5">
    <location>
        <begin position="725"/>
        <end position="744"/>
    </location>
</feature>
<feature type="compositionally biased region" description="Low complexity" evidence="5">
    <location>
        <begin position="15"/>
        <end position="24"/>
    </location>
</feature>
<dbReference type="PANTHER" id="PTHR46582:SF1">
    <property type="entry name" value="ZINC FINGER CCCH DOMAIN-CONTAINING PROTEIN 18"/>
    <property type="match status" value="1"/>
</dbReference>
<feature type="compositionally biased region" description="Basic and acidic residues" evidence="5">
    <location>
        <begin position="797"/>
        <end position="824"/>
    </location>
</feature>
<reference evidence="7 8" key="1">
    <citation type="submission" date="2022-05" db="EMBL/GenBank/DDBJ databases">
        <authorList>
            <consortium name="Genoscope - CEA"/>
            <person name="William W."/>
        </authorList>
    </citation>
    <scope>NUCLEOTIDE SEQUENCE [LARGE SCALE GENOMIC DNA]</scope>
</reference>
<feature type="domain" description="C3H1-type" evidence="6">
    <location>
        <begin position="177"/>
        <end position="204"/>
    </location>
</feature>
<feature type="compositionally biased region" description="Acidic residues" evidence="5">
    <location>
        <begin position="111"/>
        <end position="138"/>
    </location>
</feature>
<protein>
    <recommendedName>
        <fullName evidence="6">C3H1-type domain-containing protein</fullName>
    </recommendedName>
</protein>
<feature type="compositionally biased region" description="Basic and acidic residues" evidence="5">
    <location>
        <begin position="323"/>
        <end position="350"/>
    </location>
</feature>
<dbReference type="Proteomes" id="UP001159405">
    <property type="component" value="Unassembled WGS sequence"/>
</dbReference>
<feature type="compositionally biased region" description="Basic and acidic residues" evidence="5">
    <location>
        <begin position="756"/>
        <end position="778"/>
    </location>
</feature>
<dbReference type="InterPro" id="IPR052647">
    <property type="entry name" value="Zinc_finger_CCCH-type"/>
</dbReference>
<feature type="compositionally biased region" description="Polar residues" evidence="5">
    <location>
        <begin position="56"/>
        <end position="72"/>
    </location>
</feature>
<proteinExistence type="predicted"/>
<feature type="compositionally biased region" description="Basic and acidic residues" evidence="5">
    <location>
        <begin position="139"/>
        <end position="149"/>
    </location>
</feature>
<feature type="compositionally biased region" description="Basic and acidic residues" evidence="5">
    <location>
        <begin position="361"/>
        <end position="375"/>
    </location>
</feature>
<keyword evidence="1 4" id="KW-0479">Metal-binding</keyword>
<feature type="compositionally biased region" description="Basic and acidic residues" evidence="5">
    <location>
        <begin position="390"/>
        <end position="459"/>
    </location>
</feature>
<evidence type="ECO:0000259" key="6">
    <source>
        <dbReference type="PROSITE" id="PS50103"/>
    </source>
</evidence>
<feature type="compositionally biased region" description="Polar residues" evidence="5">
    <location>
        <begin position="976"/>
        <end position="994"/>
    </location>
</feature>
<dbReference type="EMBL" id="CALNXK010000119">
    <property type="protein sequence ID" value="CAH3161073.1"/>
    <property type="molecule type" value="Genomic_DNA"/>
</dbReference>
<feature type="region of interest" description="Disordered" evidence="5">
    <location>
        <begin position="311"/>
        <end position="997"/>
    </location>
</feature>
<feature type="compositionally biased region" description="Low complexity" evidence="5">
    <location>
        <begin position="628"/>
        <end position="654"/>
    </location>
</feature>
<keyword evidence="2 4" id="KW-0863">Zinc-finger</keyword>
<dbReference type="InterPro" id="IPR000571">
    <property type="entry name" value="Znf_CCCH"/>
</dbReference>
<name>A0ABN8QB77_9CNID</name>
<keyword evidence="8" id="KW-1185">Reference proteome</keyword>
<feature type="compositionally biased region" description="Acidic residues" evidence="5">
    <location>
        <begin position="159"/>
        <end position="171"/>
    </location>
</feature>
<keyword evidence="3 4" id="KW-0862">Zinc</keyword>
<comment type="caution">
    <text evidence="7">The sequence shown here is derived from an EMBL/GenBank/DDBJ whole genome shotgun (WGS) entry which is preliminary data.</text>
</comment>
<dbReference type="PROSITE" id="PS50103">
    <property type="entry name" value="ZF_C3H1"/>
    <property type="match status" value="1"/>
</dbReference>
<sequence length="1019" mass="114143">MDTRPSNSPVKRDTSQASVSSSSSIGEKHINFLGEVSSINTEKKDNKIVEQVQNMALESGNRVSNHLTTSVKNKSEMFEEEEEGELDYEEDEGEIPGTHDERNGVKNDTDGDKEEGELEEDDEEEEGEEGEILSDEDDKGTVSEKKSQENQDLTVTETDGPEEGEVIEEGDSPGSQSLRRKVCRYFTHGGCTWGMSCRFLHPGLNDKGAYQMLPIPGQYPSPFPKAPTAGPAVHPETMVQAHGMTSLPGQDDGQMEDEFSDRMHLIPEVAAPPKKETAWERGLKLAKEIKKAAQKRKEEDADFQEKRMVLGITADENDDENDKENLIRRREMVRATRLEKESVFDEGDMRHRSRGGGDIVTRWRDKKQPSPDRERDRRKRRGNRSPSSSPERDRRNRRRGGEKEKHKGKVKETLRERDKQRTKTATKETEKKHEEKVKKQKEKESDGGKEKPVAEEGKNETAVIQEKPTDVKEQASLAEKQEIKSEDKKTDDEKKKRLPQEKSADFELKSEREAGKKDELVEGDEREKPRAKALGISSSRLPNDEWMDPWQRVTSPKRHSASSRSSRSRSSSSSSDSSRSSRSRSRSGSESRSTSRSTSRSRSRSVSESPSRSSSRSRSGSRSHSRSRSGSVASASDHSSSSGSSKEVKAAAADEGGEEKDAQQASHDSSESESESEKSESKSKSPTPAARKSPAKPKTSPDKGPPRTPPRTPPVEESSSSSYRNAKDGGKNRYEYSRAEKIQKWQEGMMRQGSPWDRRVERTSRRPVDGSYSRDRAHNSRRKRSPELRRRSRSPRSRNEERRRPEEGRTRERSSSADSMEHALARPSSPRATRERGGMHRESSVSSSGSDSASSETGSESEEERHPVRTRRAGPEADQVKQAPVVPLSSGNIRYTGHKDIKLTLNKSVTRTENREPPKSQSQHSLPARTDPSGEKLQTTTKKRTRDPSPVSEHTKEIVSSSVTSQSTNKPDKRSVNSQAEAVTSGKANSANTSSRREELLRELKAVEDAIARKRARIE</sequence>
<evidence type="ECO:0000256" key="1">
    <source>
        <dbReference type="ARBA" id="ARBA00022723"/>
    </source>
</evidence>
<evidence type="ECO:0000256" key="3">
    <source>
        <dbReference type="ARBA" id="ARBA00022833"/>
    </source>
</evidence>
<accession>A0ABN8QB77</accession>
<feature type="zinc finger region" description="C3H1-type" evidence="4">
    <location>
        <begin position="177"/>
        <end position="204"/>
    </location>
</feature>
<feature type="compositionally biased region" description="Basic and acidic residues" evidence="5">
    <location>
        <begin position="832"/>
        <end position="843"/>
    </location>
</feature>
<feature type="compositionally biased region" description="Basic and acidic residues" evidence="5">
    <location>
        <begin position="97"/>
        <end position="110"/>
    </location>
</feature>
<feature type="compositionally biased region" description="Acidic residues" evidence="5">
    <location>
        <begin position="78"/>
        <end position="94"/>
    </location>
</feature>
<organism evidence="7 8">
    <name type="scientific">Porites lobata</name>
    <dbReference type="NCBI Taxonomy" id="104759"/>
    <lineage>
        <taxon>Eukaryota</taxon>
        <taxon>Metazoa</taxon>
        <taxon>Cnidaria</taxon>
        <taxon>Anthozoa</taxon>
        <taxon>Hexacorallia</taxon>
        <taxon>Scleractinia</taxon>
        <taxon>Fungiina</taxon>
        <taxon>Poritidae</taxon>
        <taxon>Porites</taxon>
    </lineage>
</organism>
<dbReference type="InterPro" id="IPR036855">
    <property type="entry name" value="Znf_CCCH_sf"/>
</dbReference>
<feature type="compositionally biased region" description="Basic and acidic residues" evidence="5">
    <location>
        <begin position="863"/>
        <end position="879"/>
    </location>
</feature>
<dbReference type="Gene3D" id="4.10.1000.10">
    <property type="entry name" value="Zinc finger, CCCH-type"/>
    <property type="match status" value="1"/>
</dbReference>
<feature type="compositionally biased region" description="Low complexity" evidence="5">
    <location>
        <begin position="844"/>
        <end position="858"/>
    </location>
</feature>
<evidence type="ECO:0000256" key="2">
    <source>
        <dbReference type="ARBA" id="ARBA00022771"/>
    </source>
</evidence>
<evidence type="ECO:0000256" key="4">
    <source>
        <dbReference type="PROSITE-ProRule" id="PRU00723"/>
    </source>
</evidence>
<evidence type="ECO:0000313" key="8">
    <source>
        <dbReference type="Proteomes" id="UP001159405"/>
    </source>
</evidence>
<feature type="compositionally biased region" description="Low complexity" evidence="5">
    <location>
        <begin position="562"/>
        <end position="618"/>
    </location>
</feature>
<dbReference type="Pfam" id="PF18044">
    <property type="entry name" value="zf-CCCH_4"/>
    <property type="match status" value="1"/>
</dbReference>
<feature type="region of interest" description="Disordered" evidence="5">
    <location>
        <begin position="56"/>
        <end position="176"/>
    </location>
</feature>